<keyword evidence="8 9" id="KW-0411">Iron-sulfur</keyword>
<dbReference type="SUPFAM" id="SSF50249">
    <property type="entry name" value="Nucleic acid-binding proteins"/>
    <property type="match status" value="1"/>
</dbReference>
<comment type="similarity">
    <text evidence="9">Belongs to the class I-like SAM-binding methyltransferase superfamily. RNA M5U methyltransferase family. RlmD subfamily.</text>
</comment>
<dbReference type="NCBIfam" id="NF009639">
    <property type="entry name" value="PRK13168.1"/>
    <property type="match status" value="1"/>
</dbReference>
<dbReference type="PANTHER" id="PTHR11061">
    <property type="entry name" value="RNA M5U METHYLTRANSFERASE"/>
    <property type="match status" value="1"/>
</dbReference>
<dbReference type="PANTHER" id="PTHR11061:SF49">
    <property type="entry name" value="23S RRNA (URACIL(1939)-C(5))-METHYLTRANSFERASE RLMD"/>
    <property type="match status" value="1"/>
</dbReference>
<dbReference type="HAMAP" id="MF_01010">
    <property type="entry name" value="23SrRNA_methyltr_RlmD"/>
    <property type="match status" value="1"/>
</dbReference>
<dbReference type="STRING" id="1860102.ACCAA_290029"/>
<evidence type="ECO:0000256" key="1">
    <source>
        <dbReference type="ARBA" id="ARBA00022485"/>
    </source>
</evidence>
<evidence type="ECO:0000256" key="11">
    <source>
        <dbReference type="PROSITE-ProRule" id="PRU10015"/>
    </source>
</evidence>
<evidence type="ECO:0000256" key="4">
    <source>
        <dbReference type="ARBA" id="ARBA00022679"/>
    </source>
</evidence>
<keyword evidence="14" id="KW-1185">Reference proteome</keyword>
<feature type="binding site" evidence="9 10">
    <location>
        <position position="362"/>
    </location>
    <ligand>
        <name>S-adenosyl-L-methionine</name>
        <dbReference type="ChEBI" id="CHEBI:59789"/>
    </ligand>
</feature>
<evidence type="ECO:0000256" key="8">
    <source>
        <dbReference type="ARBA" id="ARBA00023014"/>
    </source>
</evidence>
<dbReference type="GO" id="GO:0051539">
    <property type="term" value="F:4 iron, 4 sulfur cluster binding"/>
    <property type="evidence" value="ECO:0007669"/>
    <property type="project" value="UniProtKB-KW"/>
</dbReference>
<reference evidence="13 14" key="1">
    <citation type="submission" date="2016-06" db="EMBL/GenBank/DDBJ databases">
        <authorList>
            <person name="Kjaerup R.B."/>
            <person name="Dalgaard T.S."/>
            <person name="Juul-Madsen H.R."/>
        </authorList>
    </citation>
    <scope>NUCLEOTIDE SEQUENCE [LARGE SCALE GENOMIC DNA]</scope>
    <source>
        <strain evidence="13">3</strain>
    </source>
</reference>
<dbReference type="GO" id="GO:0005506">
    <property type="term" value="F:iron ion binding"/>
    <property type="evidence" value="ECO:0007669"/>
    <property type="project" value="UniProtKB-UniRule"/>
</dbReference>
<comment type="catalytic activity">
    <reaction evidence="9">
        <text>uridine(1939) in 23S rRNA + S-adenosyl-L-methionine = 5-methyluridine(1939) in 23S rRNA + S-adenosyl-L-homocysteine + H(+)</text>
        <dbReference type="Rhea" id="RHEA:42908"/>
        <dbReference type="Rhea" id="RHEA-COMP:10278"/>
        <dbReference type="Rhea" id="RHEA-COMP:10279"/>
        <dbReference type="ChEBI" id="CHEBI:15378"/>
        <dbReference type="ChEBI" id="CHEBI:57856"/>
        <dbReference type="ChEBI" id="CHEBI:59789"/>
        <dbReference type="ChEBI" id="CHEBI:65315"/>
        <dbReference type="ChEBI" id="CHEBI:74447"/>
        <dbReference type="EC" id="2.1.1.190"/>
    </reaction>
</comment>
<keyword evidence="6 9" id="KW-0479">Metal-binding</keyword>
<dbReference type="EMBL" id="FLQX01000104">
    <property type="protein sequence ID" value="SBT06016.1"/>
    <property type="molecule type" value="Genomic_DNA"/>
</dbReference>
<dbReference type="InterPro" id="IPR001566">
    <property type="entry name" value="23S_rRNA_MeTrfase_RlmD"/>
</dbReference>
<dbReference type="GO" id="GO:0070475">
    <property type="term" value="P:rRNA base methylation"/>
    <property type="evidence" value="ECO:0007669"/>
    <property type="project" value="TreeGrafter"/>
</dbReference>
<evidence type="ECO:0000256" key="10">
    <source>
        <dbReference type="PROSITE-ProRule" id="PRU01024"/>
    </source>
</evidence>
<dbReference type="AlphaFoldDB" id="A0A1A8XMY9"/>
<gene>
    <name evidence="9 13" type="primary">rlmD</name>
    <name evidence="13" type="ORF">ACCAA_290029</name>
</gene>
<evidence type="ECO:0000256" key="9">
    <source>
        <dbReference type="HAMAP-Rule" id="MF_01010"/>
    </source>
</evidence>
<dbReference type="PROSITE" id="PS01230">
    <property type="entry name" value="TRMA_1"/>
    <property type="match status" value="1"/>
</dbReference>
<dbReference type="SUPFAM" id="SSF53335">
    <property type="entry name" value="S-adenosyl-L-methionine-dependent methyltransferases"/>
    <property type="match status" value="1"/>
</dbReference>
<evidence type="ECO:0000256" key="6">
    <source>
        <dbReference type="ARBA" id="ARBA00022723"/>
    </source>
</evidence>
<dbReference type="CDD" id="cd02440">
    <property type="entry name" value="AdoMet_MTases"/>
    <property type="match status" value="1"/>
</dbReference>
<dbReference type="Gene3D" id="2.40.50.1070">
    <property type="match status" value="1"/>
</dbReference>
<feature type="active site" evidence="11">
    <location>
        <position position="388"/>
    </location>
</feature>
<dbReference type="InterPro" id="IPR012340">
    <property type="entry name" value="NA-bd_OB-fold"/>
</dbReference>
<feature type="domain" description="TRAM" evidence="12">
    <location>
        <begin position="1"/>
        <end position="53"/>
    </location>
</feature>
<proteinExistence type="inferred from homology"/>
<evidence type="ECO:0000256" key="5">
    <source>
        <dbReference type="ARBA" id="ARBA00022691"/>
    </source>
</evidence>
<dbReference type="Proteomes" id="UP000199169">
    <property type="component" value="Unassembled WGS sequence"/>
</dbReference>
<feature type="binding site" evidence="9 10">
    <location>
        <position position="263"/>
    </location>
    <ligand>
        <name>S-adenosyl-L-methionine</name>
        <dbReference type="ChEBI" id="CHEBI:59789"/>
    </ligand>
</feature>
<sequence length="445" mass="49175">MPTGIIESLDHEARGITRCDGKTVFVEGALPGETVDYATYRRKPSYDLARTLRVLEPSPDRVTPLCPHFGVCGGCSMQHLDPVAQVAAKQRLLEDNLRHLGRIAAEQLYAPIYGQPWGYRYRARLSVRLVVKKGGVLVGFHEKRSSYVADMRQCEILPPHLSAMLLPLRELIGKMSIRDRLPQIEVAVGERVTALVLRILESPSATDEDLLRDFADRHGVVFYLQPQGPATAWRFYPLDGPRLSYLLPDFAVEHFFSPTEFTQVNHAINRVLVRRALALLDPRPGDRVGDMFCGLGNFTLPIARSGARVLGVEGSAELVRLAAENAAANGLEDRAEYRVANLFTATPETLAALGHFDKMLIDPPREGALELVKSLGADGPQRIVYISCSPATLARDAAILVTQKNYRLRGTGVVNMFPNTSHVESIALFERTSNQVSNNENTTLS</sequence>
<dbReference type="InterPro" id="IPR002792">
    <property type="entry name" value="TRAM_dom"/>
</dbReference>
<organism evidence="13 14">
    <name type="scientific">Candidatus Accumulibacter aalborgensis</name>
    <dbReference type="NCBI Taxonomy" id="1860102"/>
    <lineage>
        <taxon>Bacteria</taxon>
        <taxon>Pseudomonadati</taxon>
        <taxon>Pseudomonadota</taxon>
        <taxon>Betaproteobacteria</taxon>
        <taxon>Candidatus Accumulibacter</taxon>
    </lineage>
</organism>
<protein>
    <recommendedName>
        <fullName evidence="9">23S rRNA (uracil(1939)-C(5))-methyltransferase RlmD</fullName>
        <ecNumber evidence="9">2.1.1.190</ecNumber>
    </recommendedName>
    <alternativeName>
        <fullName evidence="9">23S rRNA(m5U1939)-methyltransferase</fullName>
    </alternativeName>
</protein>
<dbReference type="RefSeq" id="WP_186406904.1">
    <property type="nucleotide sequence ID" value="NZ_FLQX01000104.1"/>
</dbReference>
<keyword evidence="3 9" id="KW-0489">Methyltransferase</keyword>
<dbReference type="Gene3D" id="3.40.50.150">
    <property type="entry name" value="Vaccinia Virus protein VP39"/>
    <property type="match status" value="1"/>
</dbReference>
<feature type="binding site" evidence="9 10">
    <location>
        <position position="292"/>
    </location>
    <ligand>
        <name>S-adenosyl-L-methionine</name>
        <dbReference type="ChEBI" id="CHEBI:59789"/>
    </ligand>
</feature>
<keyword evidence="7 9" id="KW-0408">Iron</keyword>
<dbReference type="Gene3D" id="2.40.50.140">
    <property type="entry name" value="Nucleic acid-binding proteins"/>
    <property type="match status" value="1"/>
</dbReference>
<feature type="binding site" evidence="9 10">
    <location>
        <position position="313"/>
    </location>
    <ligand>
        <name>S-adenosyl-L-methionine</name>
        <dbReference type="ChEBI" id="CHEBI:59789"/>
    </ligand>
</feature>
<keyword evidence="1 9" id="KW-0004">4Fe-4S</keyword>
<dbReference type="PROSITE" id="PS51687">
    <property type="entry name" value="SAM_MT_RNA_M5U"/>
    <property type="match status" value="1"/>
</dbReference>
<feature type="binding site" evidence="9">
    <location>
        <position position="297"/>
    </location>
    <ligand>
        <name>S-adenosyl-L-methionine</name>
        <dbReference type="ChEBI" id="CHEBI:59789"/>
    </ligand>
</feature>
<keyword evidence="5 9" id="KW-0949">S-adenosyl-L-methionine</keyword>
<evidence type="ECO:0000256" key="3">
    <source>
        <dbReference type="ARBA" id="ARBA00022603"/>
    </source>
</evidence>
<dbReference type="Pfam" id="PF01938">
    <property type="entry name" value="TRAM"/>
    <property type="match status" value="1"/>
</dbReference>
<evidence type="ECO:0000256" key="7">
    <source>
        <dbReference type="ARBA" id="ARBA00023004"/>
    </source>
</evidence>
<keyword evidence="2 9" id="KW-0698">rRNA processing</keyword>
<dbReference type="InterPro" id="IPR029063">
    <property type="entry name" value="SAM-dependent_MTases_sf"/>
</dbReference>
<feature type="binding site" evidence="9">
    <location>
        <position position="66"/>
    </location>
    <ligand>
        <name>[4Fe-4S] cluster</name>
        <dbReference type="ChEBI" id="CHEBI:49883"/>
    </ligand>
</feature>
<accession>A0A1A8XMY9</accession>
<dbReference type="InterPro" id="IPR030390">
    <property type="entry name" value="MeTrfase_TrmA_AS"/>
</dbReference>
<evidence type="ECO:0000313" key="13">
    <source>
        <dbReference type="EMBL" id="SBT06016.1"/>
    </source>
</evidence>
<comment type="function">
    <text evidence="9">Catalyzes the formation of 5-methyl-uridine at position 1939 (m5U1939) in 23S rRNA.</text>
</comment>
<feature type="binding site" evidence="9">
    <location>
        <position position="341"/>
    </location>
    <ligand>
        <name>S-adenosyl-L-methionine</name>
        <dbReference type="ChEBI" id="CHEBI:59789"/>
    </ligand>
</feature>
<dbReference type="PROSITE" id="PS50926">
    <property type="entry name" value="TRAM"/>
    <property type="match status" value="1"/>
</dbReference>
<feature type="active site" description="Nucleophile" evidence="9 10">
    <location>
        <position position="388"/>
    </location>
</feature>
<dbReference type="Pfam" id="PF05958">
    <property type="entry name" value="tRNA_U5-meth_tr"/>
    <property type="match status" value="1"/>
</dbReference>
<dbReference type="InterPro" id="IPR010280">
    <property type="entry name" value="U5_MeTrfase_fam"/>
</dbReference>
<evidence type="ECO:0000259" key="12">
    <source>
        <dbReference type="PROSITE" id="PS50926"/>
    </source>
</evidence>
<dbReference type="EC" id="2.1.1.190" evidence="9"/>
<evidence type="ECO:0000313" key="14">
    <source>
        <dbReference type="Proteomes" id="UP000199169"/>
    </source>
</evidence>
<feature type="binding site" evidence="9">
    <location>
        <position position="72"/>
    </location>
    <ligand>
        <name>[4Fe-4S] cluster</name>
        <dbReference type="ChEBI" id="CHEBI:49883"/>
    </ligand>
</feature>
<feature type="binding site" evidence="9">
    <location>
        <position position="75"/>
    </location>
    <ligand>
        <name>[4Fe-4S] cluster</name>
        <dbReference type="ChEBI" id="CHEBI:49883"/>
    </ligand>
</feature>
<keyword evidence="4 9" id="KW-0808">Transferase</keyword>
<evidence type="ECO:0000256" key="2">
    <source>
        <dbReference type="ARBA" id="ARBA00022552"/>
    </source>
</evidence>
<dbReference type="GO" id="GO:0070041">
    <property type="term" value="F:rRNA (uridine-C5-)-methyltransferase activity"/>
    <property type="evidence" value="ECO:0007669"/>
    <property type="project" value="UniProtKB-UniRule"/>
</dbReference>
<dbReference type="GO" id="GO:0003723">
    <property type="term" value="F:RNA binding"/>
    <property type="evidence" value="ECO:0007669"/>
    <property type="project" value="InterPro"/>
</dbReference>
<feature type="binding site" evidence="9">
    <location>
        <position position="154"/>
    </location>
    <ligand>
        <name>[4Fe-4S] cluster</name>
        <dbReference type="ChEBI" id="CHEBI:49883"/>
    </ligand>
</feature>
<name>A0A1A8XMY9_9PROT</name>